<evidence type="ECO:0000313" key="9">
    <source>
        <dbReference type="Proteomes" id="UP001150641"/>
    </source>
</evidence>
<dbReference type="FunFam" id="1.10.287.950:FF:000001">
    <property type="entry name" value="Methyl-accepting chemotaxis sensory transducer"/>
    <property type="match status" value="1"/>
</dbReference>
<evidence type="ECO:0000256" key="5">
    <source>
        <dbReference type="ARBA" id="ARBA00029447"/>
    </source>
</evidence>
<dbReference type="AlphaFoldDB" id="A0A9X2WBA9"/>
<evidence type="ECO:0000259" key="7">
    <source>
        <dbReference type="PROSITE" id="PS50111"/>
    </source>
</evidence>
<gene>
    <name evidence="8" type="ORF">MUA00_20420</name>
</gene>
<evidence type="ECO:0000256" key="2">
    <source>
        <dbReference type="ARBA" id="ARBA00022481"/>
    </source>
</evidence>
<name>A0A9X2WBA9_9ENTR</name>
<evidence type="ECO:0000256" key="1">
    <source>
        <dbReference type="ARBA" id="ARBA00004429"/>
    </source>
</evidence>
<sequence>MKSLTHNLLLLICCSVLMSALVTAISLYGSHQSAQKTASGMLAKDLVADIHPAPVYLIEMRLVLSRVVEGTLTVDQADGEIKRLSKIWHQRIDYWKSVLPVELQEKLLGAQYTAGLAMIKDANELIELIRSGAPTPLFERLKAADKDFFAHEKGITAFVQDSSNYAQNAVEDAQNSSSNTAKWQLIGSGAAVLLLLLIGYWVHRNIFRSLGAEPAQVADIANAVANGDLTRHVPVRDGDTQSVMAAMKTMCEELVMIINIVHESSNHITNSSGEIASGNMDLASRTEEQASALEQTASSMEQMTATVKQNAENAQTASQLAATASRSAEQGGAVVARVVQTMDEISASASKITDIISVIDGIAFQTNILALNAAVEAARAGDQGRGFAVVAGEVRSLASRSAGAAKEIKVLIENSVSQVTHGSELVNEAGKTINTAVADVKRVASLMAEITHASEEQSSGIAQVSTAISQMDATTQQNAAMVNQAAAAAESLLDQTRGLREVVSQFRLSNAV</sequence>
<evidence type="ECO:0000313" key="8">
    <source>
        <dbReference type="EMBL" id="MCT4704147.1"/>
    </source>
</evidence>
<evidence type="ECO:0000256" key="6">
    <source>
        <dbReference type="PROSITE-ProRule" id="PRU00284"/>
    </source>
</evidence>
<dbReference type="GO" id="GO:0007165">
    <property type="term" value="P:signal transduction"/>
    <property type="evidence" value="ECO:0007669"/>
    <property type="project" value="UniProtKB-KW"/>
</dbReference>
<dbReference type="GO" id="GO:0004888">
    <property type="term" value="F:transmembrane signaling receptor activity"/>
    <property type="evidence" value="ECO:0007669"/>
    <property type="project" value="InterPro"/>
</dbReference>
<dbReference type="PANTHER" id="PTHR43531">
    <property type="entry name" value="PROTEIN ICFG"/>
    <property type="match status" value="1"/>
</dbReference>
<reference evidence="8" key="1">
    <citation type="submission" date="2022-03" db="EMBL/GenBank/DDBJ databases">
        <title>Proposal of a novel genus Dryocolo and two novel species.</title>
        <authorList>
            <person name="Maddock D.W."/>
            <person name="Brady C.L."/>
            <person name="Denman S."/>
            <person name="Arnold D."/>
        </authorList>
    </citation>
    <scope>NUCLEOTIDE SEQUENCE</scope>
    <source>
        <strain evidence="8">H6W4</strain>
    </source>
</reference>
<dbReference type="PRINTS" id="PR00260">
    <property type="entry name" value="CHEMTRNSDUCR"/>
</dbReference>
<evidence type="ECO:0000256" key="4">
    <source>
        <dbReference type="ARBA" id="ARBA00023224"/>
    </source>
</evidence>
<dbReference type="EMBL" id="JALHAP010000082">
    <property type="protein sequence ID" value="MCT4704147.1"/>
    <property type="molecule type" value="Genomic_DNA"/>
</dbReference>
<dbReference type="InterPro" id="IPR004090">
    <property type="entry name" value="Chemotax_Me-accpt_rcpt"/>
</dbReference>
<accession>A0A9X2WBA9</accession>
<dbReference type="SMART" id="SM00283">
    <property type="entry name" value="MA"/>
    <property type="match status" value="1"/>
</dbReference>
<dbReference type="InterPro" id="IPR051310">
    <property type="entry name" value="MCP_chemotaxis"/>
</dbReference>
<keyword evidence="4 6" id="KW-0807">Transducer</keyword>
<comment type="similarity">
    <text evidence="5">Belongs to the methyl-accepting chemotaxis (MCP) protein family.</text>
</comment>
<protein>
    <submittedName>
        <fullName evidence="8">Methyl-accepting chemotaxis protein</fullName>
    </submittedName>
</protein>
<dbReference type="PANTHER" id="PTHR43531:SF14">
    <property type="entry name" value="METHYL-ACCEPTING CHEMOTAXIS PROTEIN I-RELATED"/>
    <property type="match status" value="1"/>
</dbReference>
<comment type="subcellular location">
    <subcellularLocation>
        <location evidence="1">Cell inner membrane</location>
        <topology evidence="1">Multi-pass membrane protein</topology>
    </subcellularLocation>
</comment>
<proteinExistence type="inferred from homology"/>
<evidence type="ECO:0000256" key="3">
    <source>
        <dbReference type="ARBA" id="ARBA00022500"/>
    </source>
</evidence>
<dbReference type="GO" id="GO:0006935">
    <property type="term" value="P:chemotaxis"/>
    <property type="evidence" value="ECO:0007669"/>
    <property type="project" value="UniProtKB-KW"/>
</dbReference>
<feature type="domain" description="Methyl-accepting transducer" evidence="7">
    <location>
        <begin position="264"/>
        <end position="493"/>
    </location>
</feature>
<organism evidence="8 9">
    <name type="scientific">Dryocola boscaweniae</name>
    <dbReference type="NCBI Taxonomy" id="2925397"/>
    <lineage>
        <taxon>Bacteria</taxon>
        <taxon>Pseudomonadati</taxon>
        <taxon>Pseudomonadota</taxon>
        <taxon>Gammaproteobacteria</taxon>
        <taxon>Enterobacterales</taxon>
        <taxon>Enterobacteriaceae</taxon>
        <taxon>Dryocola</taxon>
    </lineage>
</organism>
<dbReference type="RefSeq" id="WP_271124815.1">
    <property type="nucleotide sequence ID" value="NZ_JALHAN010000069.1"/>
</dbReference>
<keyword evidence="2" id="KW-0488">Methylation</keyword>
<dbReference type="CDD" id="cd11386">
    <property type="entry name" value="MCP_signal"/>
    <property type="match status" value="1"/>
</dbReference>
<dbReference type="PROSITE" id="PS50111">
    <property type="entry name" value="CHEMOTAXIS_TRANSDUC_2"/>
    <property type="match status" value="1"/>
</dbReference>
<dbReference type="Proteomes" id="UP001150641">
    <property type="component" value="Unassembled WGS sequence"/>
</dbReference>
<comment type="caution">
    <text evidence="8">The sequence shown here is derived from an EMBL/GenBank/DDBJ whole genome shotgun (WGS) entry which is preliminary data.</text>
</comment>
<dbReference type="InterPro" id="IPR004089">
    <property type="entry name" value="MCPsignal_dom"/>
</dbReference>
<keyword evidence="9" id="KW-1185">Reference proteome</keyword>
<dbReference type="SUPFAM" id="SSF58104">
    <property type="entry name" value="Methyl-accepting chemotaxis protein (MCP) signaling domain"/>
    <property type="match status" value="1"/>
</dbReference>
<dbReference type="Gene3D" id="1.10.287.950">
    <property type="entry name" value="Methyl-accepting chemotaxis protein"/>
    <property type="match status" value="1"/>
</dbReference>
<dbReference type="Pfam" id="PF00015">
    <property type="entry name" value="MCPsignal"/>
    <property type="match status" value="1"/>
</dbReference>
<keyword evidence="3" id="KW-0145">Chemotaxis</keyword>
<dbReference type="GO" id="GO:0005886">
    <property type="term" value="C:plasma membrane"/>
    <property type="evidence" value="ECO:0007669"/>
    <property type="project" value="UniProtKB-SubCell"/>
</dbReference>